<keyword evidence="3 5" id="KW-1133">Transmembrane helix</keyword>
<evidence type="ECO:0000313" key="6">
    <source>
        <dbReference type="EMBL" id="QOV19542.1"/>
    </source>
</evidence>
<feature type="transmembrane region" description="Helical" evidence="5">
    <location>
        <begin position="6"/>
        <end position="28"/>
    </location>
</feature>
<evidence type="ECO:0000256" key="1">
    <source>
        <dbReference type="ARBA" id="ARBA00022475"/>
    </source>
</evidence>
<accession>A0A7M2RJL9</accession>
<name>A0A7M2RJL9_9FIRM</name>
<proteinExistence type="predicted"/>
<feature type="transmembrane region" description="Helical" evidence="5">
    <location>
        <begin position="167"/>
        <end position="189"/>
    </location>
</feature>
<evidence type="ECO:0000256" key="5">
    <source>
        <dbReference type="SAM" id="Phobius"/>
    </source>
</evidence>
<evidence type="ECO:0000313" key="7">
    <source>
        <dbReference type="Proteomes" id="UP000593601"/>
    </source>
</evidence>
<dbReference type="KEGG" id="bliq:INP51_00725"/>
<keyword evidence="2 5" id="KW-0812">Transmembrane</keyword>
<evidence type="ECO:0000256" key="2">
    <source>
        <dbReference type="ARBA" id="ARBA00022692"/>
    </source>
</evidence>
<dbReference type="PANTHER" id="PTHR35529:SF2">
    <property type="entry name" value="SPORULATION PROTEIN YTAF-RELATED"/>
    <property type="match status" value="1"/>
</dbReference>
<dbReference type="NCBIfam" id="TIGR02840">
    <property type="entry name" value="spore_YtaF"/>
    <property type="match status" value="1"/>
</dbReference>
<feature type="transmembrane region" description="Helical" evidence="5">
    <location>
        <begin position="196"/>
        <end position="212"/>
    </location>
</feature>
<dbReference type="Pfam" id="PF02659">
    <property type="entry name" value="Mntp"/>
    <property type="match status" value="1"/>
</dbReference>
<protein>
    <submittedName>
        <fullName evidence="6">Sporulation membrane protein YtaF</fullName>
    </submittedName>
</protein>
<organism evidence="6 7">
    <name type="scientific">Blautia liquoris</name>
    <dbReference type="NCBI Taxonomy" id="2779518"/>
    <lineage>
        <taxon>Bacteria</taxon>
        <taxon>Bacillati</taxon>
        <taxon>Bacillota</taxon>
        <taxon>Clostridia</taxon>
        <taxon>Lachnospirales</taxon>
        <taxon>Lachnospiraceae</taxon>
        <taxon>Blautia</taxon>
    </lineage>
</organism>
<reference evidence="6 7" key="1">
    <citation type="submission" date="2020-10" db="EMBL/GenBank/DDBJ databases">
        <title>Blautia liquoris sp.nov., isolated from the mud in a fermentation cellar used for the production of Chinese strong-flavoured liquor.</title>
        <authorList>
            <person name="Lu L."/>
        </authorList>
    </citation>
    <scope>NUCLEOTIDE SEQUENCE [LARGE SCALE GENOMIC DNA]</scope>
    <source>
        <strain evidence="6 7">LZLJ-3</strain>
    </source>
</reference>
<keyword evidence="4 5" id="KW-0472">Membrane</keyword>
<dbReference type="RefSeq" id="WP_193735862.1">
    <property type="nucleotide sequence ID" value="NZ_CP063304.1"/>
</dbReference>
<dbReference type="AlphaFoldDB" id="A0A7M2RJL9"/>
<keyword evidence="1" id="KW-1003">Cell membrane</keyword>
<dbReference type="InterPro" id="IPR003810">
    <property type="entry name" value="Mntp/YtaF"/>
</dbReference>
<gene>
    <name evidence="6" type="primary">ytaF</name>
    <name evidence="6" type="ORF">INP51_00725</name>
</gene>
<dbReference type="Proteomes" id="UP000593601">
    <property type="component" value="Chromosome"/>
</dbReference>
<feature type="transmembrane region" description="Helical" evidence="5">
    <location>
        <begin position="69"/>
        <end position="87"/>
    </location>
</feature>
<feature type="transmembrane region" description="Helical" evidence="5">
    <location>
        <begin position="35"/>
        <end position="57"/>
    </location>
</feature>
<evidence type="ECO:0000256" key="3">
    <source>
        <dbReference type="ARBA" id="ARBA00022989"/>
    </source>
</evidence>
<evidence type="ECO:0000256" key="4">
    <source>
        <dbReference type="ARBA" id="ARBA00023136"/>
    </source>
</evidence>
<keyword evidence="7" id="KW-1185">Reference proteome</keyword>
<feature type="transmembrane region" description="Helical" evidence="5">
    <location>
        <begin position="138"/>
        <end position="161"/>
    </location>
</feature>
<sequence>MISLSLILESLVLVTALSIDTFVACFAYGTNKIKIPFLSAALMDFISGGILLIFLSLGRVISPYLPQQLIRIFCFAILFGLGILKLFDSYLKTLIRKNQPTAPYIHFSFMHFRFILTVYADPDKADMDQSHTLSPREAISLGVALSLDSAAVGFGAGVLPLNISCTVILSLAVGACAIFFGCLSGNLIADKLKSDLSWLSGILLIVLAFMKFF</sequence>
<dbReference type="PANTHER" id="PTHR35529">
    <property type="entry name" value="MANGANESE EFFLUX PUMP MNTP-RELATED"/>
    <property type="match status" value="1"/>
</dbReference>
<dbReference type="EMBL" id="CP063304">
    <property type="protein sequence ID" value="QOV19542.1"/>
    <property type="molecule type" value="Genomic_DNA"/>
</dbReference>
<dbReference type="InterPro" id="IPR014205">
    <property type="entry name" value="Spore_YtaF"/>
</dbReference>